<dbReference type="EMBL" id="KL198031">
    <property type="protein sequence ID" value="KDQ15723.1"/>
    <property type="molecule type" value="Genomic_DNA"/>
</dbReference>
<evidence type="ECO:0000313" key="10">
    <source>
        <dbReference type="EMBL" id="KDQ15723.1"/>
    </source>
</evidence>
<dbReference type="InParanoid" id="A0A067MIX0"/>
<dbReference type="Proteomes" id="UP000027195">
    <property type="component" value="Unassembled WGS sequence"/>
</dbReference>
<dbReference type="InterPro" id="IPR042241">
    <property type="entry name" value="GCP_C_sf"/>
</dbReference>
<dbReference type="GO" id="GO:0051321">
    <property type="term" value="P:meiotic cell cycle"/>
    <property type="evidence" value="ECO:0007669"/>
    <property type="project" value="TreeGrafter"/>
</dbReference>
<dbReference type="HOGENOM" id="CLU_009597_0_0_1"/>
<dbReference type="GO" id="GO:0005874">
    <property type="term" value="C:microtubule"/>
    <property type="evidence" value="ECO:0007669"/>
    <property type="project" value="UniProtKB-KW"/>
</dbReference>
<dbReference type="InterPro" id="IPR040457">
    <property type="entry name" value="GCP_C"/>
</dbReference>
<keyword evidence="5 6" id="KW-0206">Cytoskeleton</keyword>
<name>A0A067MIX0_BOTB1</name>
<dbReference type="GO" id="GO:0000922">
    <property type="term" value="C:spindle pole"/>
    <property type="evidence" value="ECO:0007669"/>
    <property type="project" value="InterPro"/>
</dbReference>
<dbReference type="Pfam" id="PF04130">
    <property type="entry name" value="GCP_C_terminal"/>
    <property type="match status" value="1"/>
</dbReference>
<feature type="region of interest" description="Disordered" evidence="7">
    <location>
        <begin position="541"/>
        <end position="601"/>
    </location>
</feature>
<dbReference type="PANTHER" id="PTHR19302">
    <property type="entry name" value="GAMMA TUBULIN COMPLEX PROTEIN"/>
    <property type="match status" value="1"/>
</dbReference>
<comment type="similarity">
    <text evidence="2 6">Belongs to the TUBGCP family.</text>
</comment>
<sequence>MIAEILLVLAGHPSSLFLPPATLLPAFAPLLHPGEIQCLEALALLAHRYNKVKVFSNTPPRNSEYVSSVCATLRSILGEYEQLVVDTEAKVLRKDDAMVARGSFVPLASIKATFAEWDAPLAALEVLVDDIRAGPRPTPEVEPPNEAPSGAPAHWPPGPLIDLLLHRAQTGVQRIAVLFSQLAVAAQRLWQIHLTAFLVHGALAPSDALAKTSDSKYHLNIQAIPSCVSSATRESIAYVGRAVATVEEAEGRGSRAVPRDMRLAHTKMLEGVLPQDVHRFDKVVAEIRTNVSEWLWTKVLSRNDVYEAVESLANYFLLRNGEFGVSLIREIERLKASRLTPRAMITRSGMIREQDLSLALLRASLGTSAQHDPSLSRLHFSLPSGPLRPLLPSLSHPNRSANRSANASTALHSHPTFDDLLLGTPLKLTYKLTWPLDLFLVPADLNIYSTLFSYLSAIRHAHARVLECWSSLSNAQRVRRRWTGLGEGGTEDGEGRRQLLRCGWGVMRELIWFLDTLWAHIMTDVVDVQFRKLKAQIHPPSAPAAEALRSSQRSEAPLGDGNDSDGDDAGVHLLSPTSTTYPSGSTKSTAPAGTTSTSGPSPLANATIDFTTLRALHSTYLLNVLSGSLLSHPGCAGIIRSILEVCDRFVAQVERWGGDVLPALLFEGSLGGPGSVGEMVRERWEIVREINETLNSLLESFYEALSLSTSQPLSSTADASSAMLNISTTNTTTLQSLFRPRGKGKRSDTEADGEARRHIEHLLLRLDFNAAFSEPTTLTTSAPMSGEGILKQGGL</sequence>
<organism evidence="10 11">
    <name type="scientific">Botryobasidium botryosum (strain FD-172 SS1)</name>
    <dbReference type="NCBI Taxonomy" id="930990"/>
    <lineage>
        <taxon>Eukaryota</taxon>
        <taxon>Fungi</taxon>
        <taxon>Dikarya</taxon>
        <taxon>Basidiomycota</taxon>
        <taxon>Agaricomycotina</taxon>
        <taxon>Agaricomycetes</taxon>
        <taxon>Cantharellales</taxon>
        <taxon>Botryobasidiaceae</taxon>
        <taxon>Botryobasidium</taxon>
    </lineage>
</organism>
<dbReference type="InterPro" id="IPR007259">
    <property type="entry name" value="GCP"/>
</dbReference>
<dbReference type="GO" id="GO:0044732">
    <property type="term" value="C:mitotic spindle pole body"/>
    <property type="evidence" value="ECO:0007669"/>
    <property type="project" value="TreeGrafter"/>
</dbReference>
<keyword evidence="3 6" id="KW-0963">Cytoplasm</keyword>
<evidence type="ECO:0000256" key="6">
    <source>
        <dbReference type="RuleBase" id="RU363050"/>
    </source>
</evidence>
<evidence type="ECO:0000256" key="7">
    <source>
        <dbReference type="SAM" id="MobiDB-lite"/>
    </source>
</evidence>
<comment type="subcellular location">
    <subcellularLocation>
        <location evidence="1 6">Cytoplasm</location>
        <location evidence="1 6">Cytoskeleton</location>
        <location evidence="1 6">Microtubule organizing center</location>
    </subcellularLocation>
</comment>
<feature type="compositionally biased region" description="Low complexity" evidence="7">
    <location>
        <begin position="575"/>
        <end position="601"/>
    </location>
</feature>
<dbReference type="GO" id="GO:0031122">
    <property type="term" value="P:cytoplasmic microtubule organization"/>
    <property type="evidence" value="ECO:0007669"/>
    <property type="project" value="TreeGrafter"/>
</dbReference>
<dbReference type="OrthoDB" id="1608002at2759"/>
<evidence type="ECO:0000259" key="8">
    <source>
        <dbReference type="Pfam" id="PF04130"/>
    </source>
</evidence>
<evidence type="ECO:0000259" key="9">
    <source>
        <dbReference type="Pfam" id="PF17681"/>
    </source>
</evidence>
<dbReference type="Pfam" id="PF17681">
    <property type="entry name" value="GCP_N_terminal"/>
    <property type="match status" value="1"/>
</dbReference>
<reference evidence="11" key="1">
    <citation type="journal article" date="2014" name="Proc. Natl. Acad. Sci. U.S.A.">
        <title>Extensive sampling of basidiomycete genomes demonstrates inadequacy of the white-rot/brown-rot paradigm for wood decay fungi.</title>
        <authorList>
            <person name="Riley R."/>
            <person name="Salamov A.A."/>
            <person name="Brown D.W."/>
            <person name="Nagy L.G."/>
            <person name="Floudas D."/>
            <person name="Held B.W."/>
            <person name="Levasseur A."/>
            <person name="Lombard V."/>
            <person name="Morin E."/>
            <person name="Otillar R."/>
            <person name="Lindquist E.A."/>
            <person name="Sun H."/>
            <person name="LaButti K.M."/>
            <person name="Schmutz J."/>
            <person name="Jabbour D."/>
            <person name="Luo H."/>
            <person name="Baker S.E."/>
            <person name="Pisabarro A.G."/>
            <person name="Walton J.D."/>
            <person name="Blanchette R.A."/>
            <person name="Henrissat B."/>
            <person name="Martin F."/>
            <person name="Cullen D."/>
            <person name="Hibbett D.S."/>
            <person name="Grigoriev I.V."/>
        </authorList>
    </citation>
    <scope>NUCLEOTIDE SEQUENCE [LARGE SCALE GENOMIC DNA]</scope>
    <source>
        <strain evidence="11">FD-172 SS1</strain>
    </source>
</reference>
<evidence type="ECO:0000313" key="11">
    <source>
        <dbReference type="Proteomes" id="UP000027195"/>
    </source>
</evidence>
<feature type="domain" description="Gamma tubulin complex component protein N-terminal" evidence="9">
    <location>
        <begin position="2"/>
        <end position="296"/>
    </location>
</feature>
<dbReference type="STRING" id="930990.A0A067MIX0"/>
<dbReference type="InterPro" id="IPR041470">
    <property type="entry name" value="GCP_N"/>
</dbReference>
<dbReference type="Gene3D" id="1.20.120.1900">
    <property type="entry name" value="Gamma-tubulin complex, C-terminal domain"/>
    <property type="match status" value="1"/>
</dbReference>
<dbReference type="GO" id="GO:0051011">
    <property type="term" value="F:microtubule minus-end binding"/>
    <property type="evidence" value="ECO:0007669"/>
    <property type="project" value="TreeGrafter"/>
</dbReference>
<keyword evidence="11" id="KW-1185">Reference proteome</keyword>
<dbReference type="GO" id="GO:0000278">
    <property type="term" value="P:mitotic cell cycle"/>
    <property type="evidence" value="ECO:0007669"/>
    <property type="project" value="TreeGrafter"/>
</dbReference>
<gene>
    <name evidence="10" type="ORF">BOTBODRAFT_158048</name>
</gene>
<accession>A0A067MIX0</accession>
<evidence type="ECO:0000256" key="4">
    <source>
        <dbReference type="ARBA" id="ARBA00022701"/>
    </source>
</evidence>
<evidence type="ECO:0000256" key="5">
    <source>
        <dbReference type="ARBA" id="ARBA00023212"/>
    </source>
</evidence>
<evidence type="ECO:0000256" key="1">
    <source>
        <dbReference type="ARBA" id="ARBA00004267"/>
    </source>
</evidence>
<protein>
    <recommendedName>
        <fullName evidence="6">Spindle pole body component</fullName>
    </recommendedName>
</protein>
<dbReference type="GO" id="GO:0007020">
    <property type="term" value="P:microtubule nucleation"/>
    <property type="evidence" value="ECO:0007669"/>
    <property type="project" value="InterPro"/>
</dbReference>
<proteinExistence type="inferred from homology"/>
<dbReference type="AlphaFoldDB" id="A0A067MIX0"/>
<dbReference type="FunCoup" id="A0A067MIX0">
    <property type="interactions" value="4"/>
</dbReference>
<evidence type="ECO:0000256" key="2">
    <source>
        <dbReference type="ARBA" id="ARBA00010337"/>
    </source>
</evidence>
<evidence type="ECO:0000256" key="3">
    <source>
        <dbReference type="ARBA" id="ARBA00022490"/>
    </source>
</evidence>
<dbReference type="GO" id="GO:0043015">
    <property type="term" value="F:gamma-tubulin binding"/>
    <property type="evidence" value="ECO:0007669"/>
    <property type="project" value="InterPro"/>
</dbReference>
<dbReference type="GO" id="GO:0051225">
    <property type="term" value="P:spindle assembly"/>
    <property type="evidence" value="ECO:0007669"/>
    <property type="project" value="TreeGrafter"/>
</dbReference>
<feature type="domain" description="Gamma tubulin complex component C-terminal" evidence="8">
    <location>
        <begin position="310"/>
        <end position="769"/>
    </location>
</feature>
<dbReference type="PANTHER" id="PTHR19302:SF27">
    <property type="entry name" value="GAMMA-TUBULIN COMPLEX COMPONENT 4"/>
    <property type="match status" value="1"/>
</dbReference>
<dbReference type="GO" id="GO:0000930">
    <property type="term" value="C:gamma-tubulin complex"/>
    <property type="evidence" value="ECO:0007669"/>
    <property type="project" value="TreeGrafter"/>
</dbReference>
<keyword evidence="4 6" id="KW-0493">Microtubule</keyword>